<name>A0A7R7VZJ7_ASPKA</name>
<reference evidence="1" key="1">
    <citation type="submission" date="2021-01" db="EMBL/GenBank/DDBJ databases">
        <authorList>
            <consortium name="Aspergillus luchuensis mut. kawachii IFO 4304 genome sequencing consortium"/>
            <person name="Kazuki M."/>
            <person name="Futagami T."/>
        </authorList>
    </citation>
    <scope>NUCLEOTIDE SEQUENCE</scope>
    <source>
        <strain evidence="1">IFO 4308</strain>
    </source>
</reference>
<organism evidence="1 2">
    <name type="scientific">Aspergillus kawachii</name>
    <name type="common">White koji mold</name>
    <name type="synonym">Aspergillus awamori var. kawachi</name>
    <dbReference type="NCBI Taxonomy" id="1069201"/>
    <lineage>
        <taxon>Eukaryota</taxon>
        <taxon>Fungi</taxon>
        <taxon>Dikarya</taxon>
        <taxon>Ascomycota</taxon>
        <taxon>Pezizomycotina</taxon>
        <taxon>Eurotiomycetes</taxon>
        <taxon>Eurotiomycetidae</taxon>
        <taxon>Eurotiales</taxon>
        <taxon>Aspergillaceae</taxon>
        <taxon>Aspergillus</taxon>
        <taxon>Aspergillus subgen. Circumdati</taxon>
    </lineage>
</organism>
<gene>
    <name evidence="1" type="ORF">AKAW2_10698S</name>
</gene>
<proteinExistence type="predicted"/>
<protein>
    <submittedName>
        <fullName evidence="1">Uncharacterized protein</fullName>
    </submittedName>
</protein>
<dbReference type="Proteomes" id="UP000661280">
    <property type="component" value="Chromosome 1"/>
</dbReference>
<dbReference type="EMBL" id="AP024425">
    <property type="protein sequence ID" value="BCR93652.1"/>
    <property type="molecule type" value="Genomic_DNA"/>
</dbReference>
<accession>A0A7R7VZJ7</accession>
<reference evidence="1" key="2">
    <citation type="submission" date="2021-02" db="EMBL/GenBank/DDBJ databases">
        <title>Aspergillus luchuensis mut. kawachii IFO 4304 genome sequence.</title>
        <authorList>
            <person name="Mori K."/>
            <person name="Kadooka C."/>
            <person name="Goto M."/>
            <person name="Futagami T."/>
        </authorList>
    </citation>
    <scope>NUCLEOTIDE SEQUENCE</scope>
    <source>
        <strain evidence="1">IFO 4308</strain>
    </source>
</reference>
<keyword evidence="2" id="KW-1185">Reference proteome</keyword>
<dbReference type="KEGG" id="aluc:AKAW2_10698S"/>
<evidence type="ECO:0000313" key="1">
    <source>
        <dbReference type="EMBL" id="BCR93652.1"/>
    </source>
</evidence>
<sequence>MRSIICWSSALSKFRPQTQEKPAYLPSMKGEKADAKIHLVTGSLQSQCSSSRVAFLISFEKYVGVELENPSAFGFPPNPEQMKRSCSGGFLESLLLAEIYSKDGHPHPFYFHRMSPIMNNVIWWKILRSVVFRHNHNRQRAEDTISV</sequence>
<evidence type="ECO:0000313" key="2">
    <source>
        <dbReference type="Proteomes" id="UP000661280"/>
    </source>
</evidence>
<dbReference type="RefSeq" id="XP_041537418.1">
    <property type="nucleotide sequence ID" value="XM_041690078.1"/>
</dbReference>
<dbReference type="GeneID" id="64954977"/>
<dbReference type="OrthoDB" id="10374265at2759"/>
<dbReference type="AlphaFoldDB" id="A0A7R7VZJ7"/>